<proteinExistence type="predicted"/>
<dbReference type="EMBL" id="JAMKPW020000033">
    <property type="protein sequence ID" value="KAK8202075.1"/>
    <property type="molecule type" value="Genomic_DNA"/>
</dbReference>
<reference evidence="1" key="1">
    <citation type="submission" date="2024-02" db="EMBL/GenBank/DDBJ databases">
        <title>Metagenome Assembled Genome of Zalaria obscura JY119.</title>
        <authorList>
            <person name="Vighnesh L."/>
            <person name="Jagadeeshwari U."/>
            <person name="Venkata Ramana C."/>
            <person name="Sasikala C."/>
        </authorList>
    </citation>
    <scope>NUCLEOTIDE SEQUENCE</scope>
    <source>
        <strain evidence="1">JY119</strain>
    </source>
</reference>
<organism evidence="1 2">
    <name type="scientific">Zalaria obscura</name>
    <dbReference type="NCBI Taxonomy" id="2024903"/>
    <lineage>
        <taxon>Eukaryota</taxon>
        <taxon>Fungi</taxon>
        <taxon>Dikarya</taxon>
        <taxon>Ascomycota</taxon>
        <taxon>Pezizomycotina</taxon>
        <taxon>Dothideomycetes</taxon>
        <taxon>Dothideomycetidae</taxon>
        <taxon>Dothideales</taxon>
        <taxon>Zalariaceae</taxon>
        <taxon>Zalaria</taxon>
    </lineage>
</organism>
<keyword evidence="2" id="KW-1185">Reference proteome</keyword>
<protein>
    <submittedName>
        <fullName evidence="1">Uncharacterized protein</fullName>
    </submittedName>
</protein>
<comment type="caution">
    <text evidence="1">The sequence shown here is derived from an EMBL/GenBank/DDBJ whole genome shotgun (WGS) entry which is preliminary data.</text>
</comment>
<evidence type="ECO:0000313" key="2">
    <source>
        <dbReference type="Proteomes" id="UP001320706"/>
    </source>
</evidence>
<name>A0ACC3SBI3_9PEZI</name>
<evidence type="ECO:0000313" key="1">
    <source>
        <dbReference type="EMBL" id="KAK8202075.1"/>
    </source>
</evidence>
<accession>A0ACC3SBI3</accession>
<sequence length="444" mass="47953">MAFKHLATLLATAAAFLGANAAPKNYDNGIGPHPANGHWVDTWTAMPQLTEYTNLPLPPFNGTNETFVDSTIRQTLHMSIGAEQIRIRISNAFGVSPLPITAMTVALPFNGSAGASAIIEDTLQTVTFSGNGSIVIPNGALAVSDPLNFAIEPQSMLAVTMYLADGQTTNYITSHPGSRTTSWYVNGNEVDATNLTITNATIQSSAHWFFLSAVEAWEPPRYSSFGIVGDSITDGRGSDTNGNDRWPDLVLARMQQNPATRDIGVFNQAAGGNRILADGLGPNAIGRIDRDILAQSGVKYAMIFEGVNDIGVEPTDPTSQQIIGDRLIQAYKQIVTRVHTFGIPMFAATITPFGCPNTTLQPYANVEREATRNRVNDWIRNSGAFDYVIDFDAIVRDPNNHTQLNPAYDSGDCLHPNVSGYEAIARAFPLHIFSEFANGVNGFE</sequence>
<gene>
    <name evidence="1" type="ORF">M8818_005601</name>
</gene>
<dbReference type="Proteomes" id="UP001320706">
    <property type="component" value="Unassembled WGS sequence"/>
</dbReference>